<dbReference type="Proteomes" id="UP000637002">
    <property type="component" value="Unassembled WGS sequence"/>
</dbReference>
<protein>
    <submittedName>
        <fullName evidence="1">Uncharacterized protein</fullName>
    </submittedName>
</protein>
<accession>A0A916U481</accession>
<dbReference type="RefSeq" id="WP_188608869.1">
    <property type="nucleotide sequence ID" value="NZ_BMGG01000003.1"/>
</dbReference>
<dbReference type="AlphaFoldDB" id="A0A916U481"/>
<keyword evidence="2" id="KW-1185">Reference proteome</keyword>
<gene>
    <name evidence="1" type="ORF">GCM10010994_18420</name>
</gene>
<organism evidence="1 2">
    <name type="scientific">Chelatococcus reniformis</name>
    <dbReference type="NCBI Taxonomy" id="1494448"/>
    <lineage>
        <taxon>Bacteria</taxon>
        <taxon>Pseudomonadati</taxon>
        <taxon>Pseudomonadota</taxon>
        <taxon>Alphaproteobacteria</taxon>
        <taxon>Hyphomicrobiales</taxon>
        <taxon>Chelatococcaceae</taxon>
        <taxon>Chelatococcus</taxon>
    </lineage>
</organism>
<reference evidence="1" key="1">
    <citation type="journal article" date="2014" name="Int. J. Syst. Evol. Microbiol.">
        <title>Complete genome sequence of Corynebacterium casei LMG S-19264T (=DSM 44701T), isolated from a smear-ripened cheese.</title>
        <authorList>
            <consortium name="US DOE Joint Genome Institute (JGI-PGF)"/>
            <person name="Walter F."/>
            <person name="Albersmeier A."/>
            <person name="Kalinowski J."/>
            <person name="Ruckert C."/>
        </authorList>
    </citation>
    <scope>NUCLEOTIDE SEQUENCE</scope>
    <source>
        <strain evidence="1">CGMCC 1.12919</strain>
    </source>
</reference>
<evidence type="ECO:0000313" key="2">
    <source>
        <dbReference type="Proteomes" id="UP000637002"/>
    </source>
</evidence>
<comment type="caution">
    <text evidence="1">The sequence shown here is derived from an EMBL/GenBank/DDBJ whole genome shotgun (WGS) entry which is preliminary data.</text>
</comment>
<name>A0A916U481_9HYPH</name>
<dbReference type="EMBL" id="BMGG01000003">
    <property type="protein sequence ID" value="GGC60068.1"/>
    <property type="molecule type" value="Genomic_DNA"/>
</dbReference>
<proteinExistence type="predicted"/>
<evidence type="ECO:0000313" key="1">
    <source>
        <dbReference type="EMBL" id="GGC60068.1"/>
    </source>
</evidence>
<sequence length="137" mass="14563">MTASVTIAAKPDLAGKRLAFALAEDRVGHYPEFRAFFAKSFDLDRIGLAEPGFVTAPSGLAYAFVFIGRSGEPFPAGVEIYAVVDALEPVEETTLDADLWAVLGWMIDGVGAPWTRDDLEATGRLYRIPAAAKAAGG</sequence>
<reference evidence="1" key="2">
    <citation type="submission" date="2020-09" db="EMBL/GenBank/DDBJ databases">
        <authorList>
            <person name="Sun Q."/>
            <person name="Zhou Y."/>
        </authorList>
    </citation>
    <scope>NUCLEOTIDE SEQUENCE</scope>
    <source>
        <strain evidence="1">CGMCC 1.12919</strain>
    </source>
</reference>